<keyword evidence="2" id="KW-0223">Dioxygenase</keyword>
<dbReference type="AlphaFoldDB" id="A0A494T835"/>
<dbReference type="EMBL" id="CP032828">
    <property type="protein sequence ID" value="AYJ85499.1"/>
    <property type="molecule type" value="Genomic_DNA"/>
</dbReference>
<feature type="chain" id="PRO_5019800952" evidence="1">
    <location>
        <begin position="19"/>
        <end position="172"/>
    </location>
</feature>
<keyword evidence="2" id="KW-0614">Plasmid</keyword>
<keyword evidence="1" id="KW-0732">Signal</keyword>
<dbReference type="RefSeq" id="WP_121152124.1">
    <property type="nucleotide sequence ID" value="NZ_CP032828.1"/>
</dbReference>
<evidence type="ECO:0000313" key="3">
    <source>
        <dbReference type="Proteomes" id="UP000276254"/>
    </source>
</evidence>
<evidence type="ECO:0000256" key="1">
    <source>
        <dbReference type="SAM" id="SignalP"/>
    </source>
</evidence>
<dbReference type="Proteomes" id="UP000276254">
    <property type="component" value="Plasmid unnamed1"/>
</dbReference>
<proteinExistence type="predicted"/>
<geneLocation type="plasmid" evidence="2">
    <name>unnamed1</name>
</geneLocation>
<reference evidence="2 3" key="1">
    <citation type="submission" date="2018-09" db="EMBL/GenBank/DDBJ databases">
        <title>Sphingomonas peninsula sp. nov., isolated from fildes peninsula, Antarctic soil.</title>
        <authorList>
            <person name="Yingchao G."/>
        </authorList>
    </citation>
    <scope>NUCLEOTIDE SEQUENCE [LARGE SCALE GENOMIC DNA]</scope>
    <source>
        <strain evidence="2 3">YZ-8</strain>
        <plasmid evidence="2 3">unnamed1</plasmid>
    </source>
</reference>
<sequence length="172" mass="17609">MKTLTLAFVMLAAIPAVAQTVPMTPLCPADAQPIPTELASWPNKKPLIAATTSASLGAARAIPGVAVNLTLADTPAVTYPVRPAHPGGSVSHGGLIAFTIDRPGTYRVAIGSGAWLDLLKGSTSLESVGHGHGPNCSGIRKMVDFTLQPGDYVLQIAGNGTANLPLLITKLP</sequence>
<feature type="signal peptide" evidence="1">
    <location>
        <begin position="1"/>
        <end position="18"/>
    </location>
</feature>
<name>A0A494T835_SPHPE</name>
<protein>
    <submittedName>
        <fullName evidence="2">Homogentisate 1,2-dioxygenase</fullName>
    </submittedName>
</protein>
<keyword evidence="2" id="KW-0560">Oxidoreductase</keyword>
<organism evidence="2 3">
    <name type="scientific">Sphingomonas paeninsulae</name>
    <dbReference type="NCBI Taxonomy" id="2319844"/>
    <lineage>
        <taxon>Bacteria</taxon>
        <taxon>Pseudomonadati</taxon>
        <taxon>Pseudomonadota</taxon>
        <taxon>Alphaproteobacteria</taxon>
        <taxon>Sphingomonadales</taxon>
        <taxon>Sphingomonadaceae</taxon>
        <taxon>Sphingomonas</taxon>
    </lineage>
</organism>
<dbReference type="KEGG" id="spha:D3Y57_04925"/>
<accession>A0A494T835</accession>
<keyword evidence="3" id="KW-1185">Reference proteome</keyword>
<dbReference type="GO" id="GO:0051213">
    <property type="term" value="F:dioxygenase activity"/>
    <property type="evidence" value="ECO:0007669"/>
    <property type="project" value="UniProtKB-KW"/>
</dbReference>
<gene>
    <name evidence="2" type="ORF">D3Y57_04925</name>
</gene>
<evidence type="ECO:0000313" key="2">
    <source>
        <dbReference type="EMBL" id="AYJ85499.1"/>
    </source>
</evidence>
<dbReference type="OrthoDB" id="7376020at2"/>